<dbReference type="InterPro" id="IPR010065">
    <property type="entry name" value="AA_ABC_transptr_permease_3TM"/>
</dbReference>
<dbReference type="PROSITE" id="PS50928">
    <property type="entry name" value="ABC_TM1"/>
    <property type="match status" value="1"/>
</dbReference>
<dbReference type="InterPro" id="IPR043429">
    <property type="entry name" value="ArtM/GltK/GlnP/TcyL/YhdX-like"/>
</dbReference>
<dbReference type="OrthoDB" id="3181282at2"/>
<evidence type="ECO:0000256" key="7">
    <source>
        <dbReference type="ARBA" id="ARBA00022970"/>
    </source>
</evidence>
<dbReference type="GO" id="GO:0006865">
    <property type="term" value="P:amino acid transport"/>
    <property type="evidence" value="ECO:0007669"/>
    <property type="project" value="UniProtKB-KW"/>
</dbReference>
<evidence type="ECO:0000256" key="5">
    <source>
        <dbReference type="ARBA" id="ARBA00022475"/>
    </source>
</evidence>
<dbReference type="GO" id="GO:0022857">
    <property type="term" value="F:transmembrane transporter activity"/>
    <property type="evidence" value="ECO:0007669"/>
    <property type="project" value="InterPro"/>
</dbReference>
<evidence type="ECO:0000259" key="11">
    <source>
        <dbReference type="PROSITE" id="PS50928"/>
    </source>
</evidence>
<feature type="transmembrane region" description="Helical" evidence="10">
    <location>
        <begin position="20"/>
        <end position="43"/>
    </location>
</feature>
<comment type="similarity">
    <text evidence="3">Belongs to the binding-protein-dependent transport system permease family. HisMQ subfamily.</text>
</comment>
<evidence type="ECO:0000256" key="9">
    <source>
        <dbReference type="ARBA" id="ARBA00023136"/>
    </source>
</evidence>
<dbReference type="EMBL" id="BDFE01000017">
    <property type="protein sequence ID" value="GAU09487.1"/>
    <property type="molecule type" value="Genomic_DNA"/>
</dbReference>
<dbReference type="CDD" id="cd06261">
    <property type="entry name" value="TM_PBP2"/>
    <property type="match status" value="1"/>
</dbReference>
<evidence type="ECO:0000256" key="8">
    <source>
        <dbReference type="ARBA" id="ARBA00022989"/>
    </source>
</evidence>
<evidence type="ECO:0000256" key="6">
    <source>
        <dbReference type="ARBA" id="ARBA00022692"/>
    </source>
</evidence>
<dbReference type="Pfam" id="PF00528">
    <property type="entry name" value="BPD_transp_1"/>
    <property type="match status" value="1"/>
</dbReference>
<dbReference type="NCBIfam" id="TIGR01726">
    <property type="entry name" value="HEQRo_perm_3TM"/>
    <property type="match status" value="1"/>
</dbReference>
<comment type="function">
    <text evidence="1">Part of the binding-protein-dependent transport system for glutamine; probably responsible for the translocation of the substrate across the membrane.</text>
</comment>
<comment type="subcellular location">
    <subcellularLocation>
        <location evidence="2">Cell inner membrane</location>
        <topology evidence="2">Multi-pass membrane protein</topology>
    </subcellularLocation>
    <subcellularLocation>
        <location evidence="10">Cell membrane</location>
        <topology evidence="10">Multi-pass membrane protein</topology>
    </subcellularLocation>
</comment>
<proteinExistence type="inferred from homology"/>
<evidence type="ECO:0000256" key="10">
    <source>
        <dbReference type="RuleBase" id="RU363032"/>
    </source>
</evidence>
<keyword evidence="6 10" id="KW-0812">Transmembrane</keyword>
<dbReference type="RefSeq" id="WP_069859705.1">
    <property type="nucleotide sequence ID" value="NZ_BDFE01000017.1"/>
</dbReference>
<dbReference type="AlphaFoldDB" id="A0A194AHC7"/>
<reference evidence="13" key="1">
    <citation type="submission" date="2016-06" db="EMBL/GenBank/DDBJ databases">
        <title>Draft genome sequence of Desulfoplanes formicivorans strain Pf12B.</title>
        <authorList>
            <person name="Watanabe M."/>
            <person name="Kojima H."/>
            <person name="Fukui M."/>
        </authorList>
    </citation>
    <scope>NUCLEOTIDE SEQUENCE [LARGE SCALE GENOMIC DNA]</scope>
    <source>
        <strain evidence="13">Pf12B</strain>
    </source>
</reference>
<comment type="caution">
    <text evidence="12">The sequence shown here is derived from an EMBL/GenBank/DDBJ whole genome shotgun (WGS) entry which is preliminary data.</text>
</comment>
<evidence type="ECO:0000256" key="2">
    <source>
        <dbReference type="ARBA" id="ARBA00004429"/>
    </source>
</evidence>
<keyword evidence="8 10" id="KW-1133">Transmembrane helix</keyword>
<evidence type="ECO:0000313" key="13">
    <source>
        <dbReference type="Proteomes" id="UP000095200"/>
    </source>
</evidence>
<keyword evidence="13" id="KW-1185">Reference proteome</keyword>
<keyword evidence="9 10" id="KW-0472">Membrane</keyword>
<keyword evidence="4 10" id="KW-0813">Transport</keyword>
<dbReference type="PANTHER" id="PTHR30614">
    <property type="entry name" value="MEMBRANE COMPONENT OF AMINO ACID ABC TRANSPORTER"/>
    <property type="match status" value="1"/>
</dbReference>
<protein>
    <submittedName>
        <fullName evidence="12">Amino acid ABC transporter permease</fullName>
    </submittedName>
</protein>
<sequence>MDILSMTGNLFILLAERGLPVTVLLAVAGFAFAILLGTITGLVRFLRIPVLSQLLRVYVDFMRGLPFLMILFFLFYVLPFFGLRLSALTTGILALSLHSGAYVSEIIRSALQSIPKVQHEAAKVLAMTTYQRMRYVIIPQAIRLTLPPLSGQIVLHIKDTSVVSVIALTELTRVARVQMQSNLEPLITFAVLSVFYIALCYPILHLSANLEKRLKHKTT</sequence>
<keyword evidence="5" id="KW-1003">Cell membrane</keyword>
<evidence type="ECO:0000256" key="3">
    <source>
        <dbReference type="ARBA" id="ARBA00010072"/>
    </source>
</evidence>
<evidence type="ECO:0000256" key="4">
    <source>
        <dbReference type="ARBA" id="ARBA00022448"/>
    </source>
</evidence>
<dbReference type="PANTHER" id="PTHR30614:SF20">
    <property type="entry name" value="GLUTAMINE TRANSPORT SYSTEM PERMEASE PROTEIN GLNP"/>
    <property type="match status" value="1"/>
</dbReference>
<feature type="domain" description="ABC transmembrane type-1" evidence="11">
    <location>
        <begin position="19"/>
        <end position="205"/>
    </location>
</feature>
<dbReference type="GO" id="GO:0043190">
    <property type="term" value="C:ATP-binding cassette (ABC) transporter complex"/>
    <property type="evidence" value="ECO:0007669"/>
    <property type="project" value="InterPro"/>
</dbReference>
<dbReference type="InterPro" id="IPR000515">
    <property type="entry name" value="MetI-like"/>
</dbReference>
<evidence type="ECO:0000313" key="12">
    <source>
        <dbReference type="EMBL" id="GAU09487.1"/>
    </source>
</evidence>
<dbReference type="InterPro" id="IPR035906">
    <property type="entry name" value="MetI-like_sf"/>
</dbReference>
<evidence type="ECO:0000256" key="1">
    <source>
        <dbReference type="ARBA" id="ARBA00003159"/>
    </source>
</evidence>
<name>A0A194AHC7_9BACT</name>
<keyword evidence="7" id="KW-0029">Amino-acid transport</keyword>
<accession>A0A194AHC7</accession>
<dbReference type="Proteomes" id="UP000095200">
    <property type="component" value="Unassembled WGS sequence"/>
</dbReference>
<feature type="transmembrane region" description="Helical" evidence="10">
    <location>
        <begin position="64"/>
        <end position="81"/>
    </location>
</feature>
<dbReference type="SUPFAM" id="SSF161098">
    <property type="entry name" value="MetI-like"/>
    <property type="match status" value="1"/>
</dbReference>
<gene>
    <name evidence="12" type="ORF">DPF_2214</name>
</gene>
<feature type="transmembrane region" description="Helical" evidence="10">
    <location>
        <begin position="186"/>
        <end position="204"/>
    </location>
</feature>
<dbReference type="Gene3D" id="1.10.3720.10">
    <property type="entry name" value="MetI-like"/>
    <property type="match status" value="1"/>
</dbReference>
<organism evidence="12 13">
    <name type="scientific">Desulfoplanes formicivorans</name>
    <dbReference type="NCBI Taxonomy" id="1592317"/>
    <lineage>
        <taxon>Bacteria</taxon>
        <taxon>Pseudomonadati</taxon>
        <taxon>Thermodesulfobacteriota</taxon>
        <taxon>Desulfovibrionia</taxon>
        <taxon>Desulfovibrionales</taxon>
        <taxon>Desulfoplanaceae</taxon>
        <taxon>Desulfoplanes</taxon>
    </lineage>
</organism>
<dbReference type="STRING" id="1592317.DPF_2214"/>